<proteinExistence type="predicted"/>
<dbReference type="Proteomes" id="UP001223720">
    <property type="component" value="Chromosome"/>
</dbReference>
<dbReference type="PROSITE" id="PS50042">
    <property type="entry name" value="CNMP_BINDING_3"/>
    <property type="match status" value="1"/>
</dbReference>
<feature type="domain" description="Cyclic nucleotide-binding" evidence="1">
    <location>
        <begin position="132"/>
        <end position="159"/>
    </location>
</feature>
<name>A0AAX3WJD5_METEX</name>
<organism evidence="2 3">
    <name type="scientific">Methylorubrum extorquens</name>
    <name type="common">Methylobacterium dichloromethanicum</name>
    <name type="synonym">Methylobacterium extorquens</name>
    <dbReference type="NCBI Taxonomy" id="408"/>
    <lineage>
        <taxon>Bacteria</taxon>
        <taxon>Pseudomonadati</taxon>
        <taxon>Pseudomonadota</taxon>
        <taxon>Alphaproteobacteria</taxon>
        <taxon>Hyphomicrobiales</taxon>
        <taxon>Methylobacteriaceae</taxon>
        <taxon>Methylorubrum</taxon>
    </lineage>
</organism>
<protein>
    <recommendedName>
        <fullName evidence="1">Cyclic nucleotide-binding domain-containing protein</fullName>
    </recommendedName>
</protein>
<dbReference type="RefSeq" id="WP_012605956.1">
    <property type="nucleotide sequence ID" value="NZ_BJVP01000005.1"/>
</dbReference>
<reference evidence="2" key="1">
    <citation type="journal article" date="2022" name="Biotechnol. Bioprocess Eng.">
        <title>Pan-genome Analysis Reveals Comparative Genomic Features of Central Metabolic Pathways in Methylorubrum extorquens.</title>
        <authorList>
            <person name="Lee G.M."/>
            <person name="Scott-Nevros Z.K."/>
            <person name="Lee S.-M."/>
            <person name="Kim D."/>
        </authorList>
    </citation>
    <scope>NUCLEOTIDE SEQUENCE</scope>
    <source>
        <strain evidence="2">ATCC 55366</strain>
    </source>
</reference>
<dbReference type="EMBL" id="CP073633">
    <property type="protein sequence ID" value="WHQ70986.1"/>
    <property type="molecule type" value="Genomic_DNA"/>
</dbReference>
<gene>
    <name evidence="2" type="ORF">KEC54_05125</name>
</gene>
<dbReference type="InterPro" id="IPR000595">
    <property type="entry name" value="cNMP-bd_dom"/>
</dbReference>
<dbReference type="AlphaFoldDB" id="A0AAX3WJD5"/>
<evidence type="ECO:0000313" key="2">
    <source>
        <dbReference type="EMBL" id="WHQ70986.1"/>
    </source>
</evidence>
<evidence type="ECO:0000313" key="3">
    <source>
        <dbReference type="Proteomes" id="UP001223720"/>
    </source>
</evidence>
<evidence type="ECO:0000259" key="1">
    <source>
        <dbReference type="PROSITE" id="PS50042"/>
    </source>
</evidence>
<sequence length="292" mass="30822">MARLPVSIRELWNMLDGCSVIELKTRRKIAKGTVGARSAARIAADLGRAAAARPLSAGPEVPLTIRLEDLTGISDATVDHLTRAAATGLLTVEAAARLAIRHAQELGGSLPTTRPRTEGLDPRVIVDLEITGDLFGEFALRIGPSRSGLVVAFAPVECFERLGNLFGADRSAICIVSGRTARFGPTAGVFAVGRCVTALKRVVASKRWRFGRFVLLIGGGVPDSDHWRRAMAVLLETAIRHGGVASVVPTRRRTATSASPDARISGLATEALQLIELAFPGLVATAPDGRSP</sequence>
<accession>A0AAX3WJD5</accession>